<comment type="caution">
    <text evidence="1">The sequence shown here is derived from an EMBL/GenBank/DDBJ whole genome shotgun (WGS) entry which is preliminary data.</text>
</comment>
<organism evidence="1 2">
    <name type="scientific">Ophiocordyceps unilateralis</name>
    <name type="common">Zombie-ant fungus</name>
    <name type="synonym">Torrubia unilateralis</name>
    <dbReference type="NCBI Taxonomy" id="268505"/>
    <lineage>
        <taxon>Eukaryota</taxon>
        <taxon>Fungi</taxon>
        <taxon>Dikarya</taxon>
        <taxon>Ascomycota</taxon>
        <taxon>Pezizomycotina</taxon>
        <taxon>Sordariomycetes</taxon>
        <taxon>Hypocreomycetidae</taxon>
        <taxon>Hypocreales</taxon>
        <taxon>Ophiocordycipitaceae</taxon>
        <taxon>Ophiocordyceps</taxon>
    </lineage>
</organism>
<protein>
    <submittedName>
        <fullName evidence="1">Uncharacterized protein</fullName>
    </submittedName>
</protein>
<evidence type="ECO:0000313" key="2">
    <source>
        <dbReference type="Proteomes" id="UP000037136"/>
    </source>
</evidence>
<dbReference type="EMBL" id="LAZP02000009">
    <property type="protein sequence ID" value="PFH63093.1"/>
    <property type="molecule type" value="Genomic_DNA"/>
</dbReference>
<accession>A0A2A9PRK4</accession>
<gene>
    <name evidence="1" type="ORF">XA68_18230</name>
</gene>
<dbReference type="AlphaFoldDB" id="A0A2A9PRK4"/>
<evidence type="ECO:0000313" key="1">
    <source>
        <dbReference type="EMBL" id="PFH63093.1"/>
    </source>
</evidence>
<reference evidence="1 2" key="1">
    <citation type="journal article" date="2015" name="BMC Genomics">
        <title>Gene expression during zombie ant biting behavior reflects the complexity underlying fungal parasitic behavioral manipulation.</title>
        <authorList>
            <person name="de Bekker C."/>
            <person name="Ohm R.A."/>
            <person name="Loreto R.G."/>
            <person name="Sebastian A."/>
            <person name="Albert I."/>
            <person name="Merrow M."/>
            <person name="Brachmann A."/>
            <person name="Hughes D.P."/>
        </authorList>
    </citation>
    <scope>NUCLEOTIDE SEQUENCE [LARGE SCALE GENOMIC DNA]</scope>
    <source>
        <strain evidence="1 2">SC16a</strain>
    </source>
</reference>
<keyword evidence="2" id="KW-1185">Reference proteome</keyword>
<name>A0A2A9PRK4_OPHUN</name>
<proteinExistence type="predicted"/>
<sequence length="82" mass="9328">MAWLSTRRLLSYESLLSLTSTSTQQPEISIDYLDDLPLQLQQHELSIDYLAGLNFDPGNSGQLVPSQHERTMEKILEYSSIT</sequence>
<dbReference type="Proteomes" id="UP000037136">
    <property type="component" value="Unassembled WGS sequence"/>
</dbReference>
<reference evidence="1 2" key="2">
    <citation type="journal article" date="2017" name="Sci. Rep.">
        <title>Ant-infecting Ophiocordyceps genomes reveal a high diversity of potential behavioral manipulation genes and a possible major role for enterotoxins.</title>
        <authorList>
            <person name="de Bekker C."/>
            <person name="Ohm R.A."/>
            <person name="Evans H.C."/>
            <person name="Brachmann A."/>
            <person name="Hughes D.P."/>
        </authorList>
    </citation>
    <scope>NUCLEOTIDE SEQUENCE [LARGE SCALE GENOMIC DNA]</scope>
    <source>
        <strain evidence="1 2">SC16a</strain>
    </source>
</reference>